<dbReference type="OrthoDB" id="2199641at2"/>
<dbReference type="GO" id="GO:0030420">
    <property type="term" value="P:establishment of competence for transformation"/>
    <property type="evidence" value="ECO:0007669"/>
    <property type="project" value="UniProtKB-KW"/>
</dbReference>
<evidence type="ECO:0000313" key="5">
    <source>
        <dbReference type="Proteomes" id="UP000286773"/>
    </source>
</evidence>
<keyword evidence="3" id="KW-1133">Transmembrane helix</keyword>
<dbReference type="NCBIfam" id="NF040982">
    <property type="entry name" value="ComGD"/>
    <property type="match status" value="1"/>
</dbReference>
<evidence type="ECO:0000256" key="1">
    <source>
        <dbReference type="ARBA" id="ARBA00004241"/>
    </source>
</evidence>
<dbReference type="RefSeq" id="WP_126811481.1">
    <property type="nucleotide sequence ID" value="NZ_NGKC01000001.1"/>
</dbReference>
<dbReference type="InterPro" id="IPR045584">
    <property type="entry name" value="Pilin-like"/>
</dbReference>
<keyword evidence="2" id="KW-0178">Competence</keyword>
<accession>A0A430B2M3</accession>
<dbReference type="InterPro" id="IPR016785">
    <property type="entry name" value="ComGD"/>
</dbReference>
<gene>
    <name evidence="4" type="ORF">CBF27_00975</name>
</gene>
<evidence type="ECO:0000256" key="3">
    <source>
        <dbReference type="SAM" id="Phobius"/>
    </source>
</evidence>
<dbReference type="EMBL" id="NGKC01000001">
    <property type="protein sequence ID" value="RSU14587.1"/>
    <property type="molecule type" value="Genomic_DNA"/>
</dbReference>
<reference evidence="4 5" key="1">
    <citation type="submission" date="2017-05" db="EMBL/GenBank/DDBJ databases">
        <title>Vagococcus spp. assemblies.</title>
        <authorList>
            <person name="Gulvik C.A."/>
        </authorList>
    </citation>
    <scope>NUCLEOTIDE SEQUENCE [LARGE SCALE GENOMIC DNA]</scope>
    <source>
        <strain evidence="4 5">LMG 24798</strain>
    </source>
</reference>
<evidence type="ECO:0000256" key="2">
    <source>
        <dbReference type="ARBA" id="ARBA00023287"/>
    </source>
</evidence>
<feature type="transmembrane region" description="Helical" evidence="3">
    <location>
        <begin position="12"/>
        <end position="31"/>
    </location>
</feature>
<keyword evidence="5" id="KW-1185">Reference proteome</keyword>
<dbReference type="AlphaFoldDB" id="A0A430B2M3"/>
<keyword evidence="3" id="KW-0472">Membrane</keyword>
<comment type="subcellular location">
    <subcellularLocation>
        <location evidence="1">Cell surface</location>
    </subcellularLocation>
</comment>
<dbReference type="GO" id="GO:0009986">
    <property type="term" value="C:cell surface"/>
    <property type="evidence" value="ECO:0007669"/>
    <property type="project" value="UniProtKB-SubCell"/>
</dbReference>
<dbReference type="Proteomes" id="UP000286773">
    <property type="component" value="Unassembled WGS sequence"/>
</dbReference>
<comment type="caution">
    <text evidence="4">The sequence shown here is derived from an EMBL/GenBank/DDBJ whole genome shotgun (WGS) entry which is preliminary data.</text>
</comment>
<dbReference type="SUPFAM" id="SSF54523">
    <property type="entry name" value="Pili subunits"/>
    <property type="match status" value="1"/>
</dbReference>
<protein>
    <recommendedName>
        <fullName evidence="6">Prepilin-type cleavage/methylation domain-containing protein</fullName>
    </recommendedName>
</protein>
<name>A0A430B2M3_9ENTE</name>
<dbReference type="InterPro" id="IPR012902">
    <property type="entry name" value="N_methyl_site"/>
</dbReference>
<dbReference type="NCBIfam" id="TIGR02532">
    <property type="entry name" value="IV_pilin_GFxxxE"/>
    <property type="match status" value="1"/>
</dbReference>
<sequence>MNKKSRPYGYTLLEVLIVLLVVSAFALLPLLSLRGWQKQMAVSLFFASFERQLLQVQQAAIVEGHESWVVPNPGKQAIYFSYRSRGATRFVMQPVPEGIRLDSDTAFRFNNISGSANKLTQINFIVADQKVTYQLQFGSGKVEKYVSKK</sequence>
<evidence type="ECO:0000313" key="4">
    <source>
        <dbReference type="EMBL" id="RSU14587.1"/>
    </source>
</evidence>
<proteinExistence type="predicted"/>
<evidence type="ECO:0008006" key="6">
    <source>
        <dbReference type="Google" id="ProtNLM"/>
    </source>
</evidence>
<keyword evidence="3" id="KW-0812">Transmembrane</keyword>
<organism evidence="4 5">
    <name type="scientific">Vagococcus acidifermentans</name>
    <dbReference type="NCBI Taxonomy" id="564710"/>
    <lineage>
        <taxon>Bacteria</taxon>
        <taxon>Bacillati</taxon>
        <taxon>Bacillota</taxon>
        <taxon>Bacilli</taxon>
        <taxon>Lactobacillales</taxon>
        <taxon>Enterococcaceae</taxon>
        <taxon>Vagococcus</taxon>
    </lineage>
</organism>